<feature type="compositionally biased region" description="Basic and acidic residues" evidence="2">
    <location>
        <begin position="115"/>
        <end position="126"/>
    </location>
</feature>
<evidence type="ECO:0000259" key="3">
    <source>
        <dbReference type="SMART" id="SM00363"/>
    </source>
</evidence>
<feature type="domain" description="RNA-binding S4" evidence="3">
    <location>
        <begin position="8"/>
        <end position="73"/>
    </location>
</feature>
<dbReference type="CDD" id="cd00165">
    <property type="entry name" value="S4"/>
    <property type="match status" value="1"/>
</dbReference>
<keyword evidence="4" id="KW-0346">Stress response</keyword>
<proteinExistence type="predicted"/>
<dbReference type="PROSITE" id="PS50889">
    <property type="entry name" value="S4"/>
    <property type="match status" value="1"/>
</dbReference>
<evidence type="ECO:0000313" key="5">
    <source>
        <dbReference type="Proteomes" id="UP000244069"/>
    </source>
</evidence>
<dbReference type="InterPro" id="IPR036986">
    <property type="entry name" value="S4_RNA-bd_sf"/>
</dbReference>
<dbReference type="EMBL" id="QBKN01000013">
    <property type="protein sequence ID" value="PTX47165.1"/>
    <property type="molecule type" value="Genomic_DNA"/>
</dbReference>
<dbReference type="OrthoDB" id="9797176at2"/>
<gene>
    <name evidence="4" type="ORF">C8N44_11349</name>
</gene>
<evidence type="ECO:0000256" key="2">
    <source>
        <dbReference type="SAM" id="MobiDB-lite"/>
    </source>
</evidence>
<dbReference type="AlphaFoldDB" id="A0A2T6ATL7"/>
<accession>A0A2T6ATL7</accession>
<reference evidence="4 5" key="1">
    <citation type="submission" date="2018-04" db="EMBL/GenBank/DDBJ databases">
        <title>Genomic Encyclopedia of Archaeal and Bacterial Type Strains, Phase II (KMG-II): from individual species to whole genera.</title>
        <authorList>
            <person name="Goeker M."/>
        </authorList>
    </citation>
    <scope>NUCLEOTIDE SEQUENCE [LARGE SCALE GENOMIC DNA]</scope>
    <source>
        <strain evidence="4 5">DSM 29329</strain>
    </source>
</reference>
<organism evidence="4 5">
    <name type="scientific">Allosediminivita pacifica</name>
    <dbReference type="NCBI Taxonomy" id="1267769"/>
    <lineage>
        <taxon>Bacteria</taxon>
        <taxon>Pseudomonadati</taxon>
        <taxon>Pseudomonadota</taxon>
        <taxon>Alphaproteobacteria</taxon>
        <taxon>Rhodobacterales</taxon>
        <taxon>Paracoccaceae</taxon>
        <taxon>Allosediminivita</taxon>
    </lineage>
</organism>
<comment type="caution">
    <text evidence="4">The sequence shown here is derived from an EMBL/GenBank/DDBJ whole genome shotgun (WGS) entry which is preliminary data.</text>
</comment>
<feature type="region of interest" description="Disordered" evidence="2">
    <location>
        <begin position="79"/>
        <end position="126"/>
    </location>
</feature>
<name>A0A2T6ATL7_9RHOB</name>
<dbReference type="InterPro" id="IPR002942">
    <property type="entry name" value="S4_RNA-bd"/>
</dbReference>
<dbReference type="GO" id="GO:0003723">
    <property type="term" value="F:RNA binding"/>
    <property type="evidence" value="ECO:0007669"/>
    <property type="project" value="UniProtKB-KW"/>
</dbReference>
<evidence type="ECO:0000256" key="1">
    <source>
        <dbReference type="PROSITE-ProRule" id="PRU00182"/>
    </source>
</evidence>
<sequence length="126" mass="14158">MAEQAARLRIDKWLWQARFFKTRSLASKVVSAGKCRLNGAPVAKPSRNVEPGDVLTFPQGHDVRVIRIVALGERRGPAPEAQALYEDLSPPEQKEKDPAAPKVDAGGRPTKRQRREFEKSRFRALE</sequence>
<dbReference type="SMART" id="SM00363">
    <property type="entry name" value="S4"/>
    <property type="match status" value="1"/>
</dbReference>
<dbReference type="Gene3D" id="3.10.290.10">
    <property type="entry name" value="RNA-binding S4 domain"/>
    <property type="match status" value="1"/>
</dbReference>
<keyword evidence="5" id="KW-1185">Reference proteome</keyword>
<protein>
    <submittedName>
        <fullName evidence="4">Heat shock protein Hsp15</fullName>
    </submittedName>
</protein>
<dbReference type="Pfam" id="PF01479">
    <property type="entry name" value="S4"/>
    <property type="match status" value="1"/>
</dbReference>
<dbReference type="SUPFAM" id="SSF55174">
    <property type="entry name" value="Alpha-L RNA-binding motif"/>
    <property type="match status" value="1"/>
</dbReference>
<dbReference type="Proteomes" id="UP000244069">
    <property type="component" value="Unassembled WGS sequence"/>
</dbReference>
<evidence type="ECO:0000313" key="4">
    <source>
        <dbReference type="EMBL" id="PTX47165.1"/>
    </source>
</evidence>
<keyword evidence="1" id="KW-0694">RNA-binding</keyword>
<dbReference type="RefSeq" id="WP_107976661.1">
    <property type="nucleotide sequence ID" value="NZ_BMEZ01000010.1"/>
</dbReference>